<accession>A0A9X7P534</accession>
<feature type="transmembrane region" description="Helical" evidence="1">
    <location>
        <begin position="42"/>
        <end position="64"/>
    </location>
</feature>
<keyword evidence="3" id="KW-1185">Reference proteome</keyword>
<gene>
    <name evidence="2" type="ORF">MOST_30110</name>
</gene>
<keyword evidence="1" id="KW-0472">Membrane</keyword>
<reference evidence="2 3" key="1">
    <citation type="submission" date="2018-03" db="EMBL/GenBank/DDBJ databases">
        <title>Genome sequence of Moorella stamsii DSM 26217.</title>
        <authorList>
            <person name="Poehlein A."/>
            <person name="Daniel R."/>
        </authorList>
    </citation>
    <scope>NUCLEOTIDE SEQUENCE [LARGE SCALE GENOMIC DNA]</scope>
    <source>
        <strain evidence="3">DSM 26217</strain>
    </source>
</reference>
<dbReference type="AlphaFoldDB" id="A0A9X7P534"/>
<evidence type="ECO:0000256" key="1">
    <source>
        <dbReference type="SAM" id="Phobius"/>
    </source>
</evidence>
<evidence type="ECO:0000313" key="3">
    <source>
        <dbReference type="Proteomes" id="UP000239430"/>
    </source>
</evidence>
<protein>
    <recommendedName>
        <fullName evidence="4">DUF3784 domain-containing protein</fullName>
    </recommendedName>
</protein>
<dbReference type="Proteomes" id="UP000239430">
    <property type="component" value="Unassembled WGS sequence"/>
</dbReference>
<evidence type="ECO:0000313" key="2">
    <source>
        <dbReference type="EMBL" id="PRR69589.1"/>
    </source>
</evidence>
<name>A0A9X7P534_9FIRM</name>
<evidence type="ECO:0008006" key="4">
    <source>
        <dbReference type="Google" id="ProtNLM"/>
    </source>
</evidence>
<comment type="caution">
    <text evidence="2">The sequence shown here is derived from an EMBL/GenBank/DDBJ whole genome shotgun (WGS) entry which is preliminary data.</text>
</comment>
<dbReference type="EMBL" id="PVXL01000072">
    <property type="protein sequence ID" value="PRR69589.1"/>
    <property type="molecule type" value="Genomic_DNA"/>
</dbReference>
<organism evidence="2 3">
    <name type="scientific">Neomoorella stamsii</name>
    <dbReference type="NCBI Taxonomy" id="1266720"/>
    <lineage>
        <taxon>Bacteria</taxon>
        <taxon>Bacillati</taxon>
        <taxon>Bacillota</taxon>
        <taxon>Clostridia</taxon>
        <taxon>Neomoorellales</taxon>
        <taxon>Neomoorellaceae</taxon>
        <taxon>Neomoorella</taxon>
    </lineage>
</organism>
<keyword evidence="1" id="KW-1133">Transmembrane helix</keyword>
<sequence length="128" mass="14731">MMLILLVIIVLLLSGILMSHEKERFERFFEKNALPNGEKVNIYIWAGRAIVSAFIVMFATMLFGMEFPSSLGWFFVVLIVVSWLGPYVEYAIAWNFYKPTDNKTDSIPSEDTSLKSLLKEWWQAGKKG</sequence>
<keyword evidence="1" id="KW-0812">Transmembrane</keyword>
<feature type="transmembrane region" description="Helical" evidence="1">
    <location>
        <begin position="71"/>
        <end position="93"/>
    </location>
</feature>
<dbReference type="RefSeq" id="WP_054937024.1">
    <property type="nucleotide sequence ID" value="NZ_PVXL01000072.1"/>
</dbReference>
<proteinExistence type="predicted"/>